<dbReference type="SUPFAM" id="SSF56112">
    <property type="entry name" value="Protein kinase-like (PK-like)"/>
    <property type="match status" value="1"/>
</dbReference>
<keyword evidence="4" id="KW-0418">Kinase</keyword>
<dbReference type="InParanoid" id="A0A078AT09"/>
<dbReference type="InterPro" id="IPR000719">
    <property type="entry name" value="Prot_kinase_dom"/>
</dbReference>
<dbReference type="InterPro" id="IPR050235">
    <property type="entry name" value="CK1_Ser-Thr_kinase"/>
</dbReference>
<dbReference type="Proteomes" id="UP000039865">
    <property type="component" value="Unassembled WGS sequence"/>
</dbReference>
<evidence type="ECO:0000256" key="2">
    <source>
        <dbReference type="ARBA" id="ARBA00023860"/>
    </source>
</evidence>
<evidence type="ECO:0000313" key="5">
    <source>
        <dbReference type="Proteomes" id="UP000039865"/>
    </source>
</evidence>
<dbReference type="PROSITE" id="PS00108">
    <property type="entry name" value="PROTEIN_KINASE_ST"/>
    <property type="match status" value="1"/>
</dbReference>
<keyword evidence="5" id="KW-1185">Reference proteome</keyword>
<accession>A0A078AT09</accession>
<dbReference type="GO" id="GO:0004674">
    <property type="term" value="F:protein serine/threonine kinase activity"/>
    <property type="evidence" value="ECO:0007669"/>
    <property type="project" value="UniProtKB-EC"/>
</dbReference>
<reference evidence="4 5" key="1">
    <citation type="submission" date="2014-06" db="EMBL/GenBank/DDBJ databases">
        <authorList>
            <person name="Swart Estienne"/>
        </authorList>
    </citation>
    <scope>NUCLEOTIDE SEQUENCE [LARGE SCALE GENOMIC DNA]</scope>
    <source>
        <strain evidence="4 5">130c</strain>
    </source>
</reference>
<dbReference type="GO" id="GO:0005524">
    <property type="term" value="F:ATP binding"/>
    <property type="evidence" value="ECO:0007669"/>
    <property type="project" value="InterPro"/>
</dbReference>
<dbReference type="EMBL" id="CCKQ01013632">
    <property type="protein sequence ID" value="CDW85324.1"/>
    <property type="molecule type" value="Genomic_DNA"/>
</dbReference>
<sequence length="350" mass="40876">MKTGINNYKKSIRQKPCKKLLERKDYKTGFVHGDIKPQNILIGGQGFLLQREIDKDRRPTIIQNLSHPNNEINNQYFGPNEGYHSEEPSSFNIIKNNIKYNTQRVTLIDFGGSQRYLLENEDGVQVHVEREVVNNITCTVAFASLNQMQGYTISRQDDLESLFYTILYLFKVPLKKIVNQQQLHLIKENALNGLEKTHQDIINHFYLKQGIREELFNRLGLPNSVRIFWNYIKNLTFQASPDYSYLISLFEDELILKDCNDAILNPEILEHDEIWTTFNSCFSLLKENQLSEEQVIPFDLDEDINEEIEINEVSDFLPDFSTDEDIESSNSIKDKVIQYHRNTKDSIISK</sequence>
<dbReference type="OrthoDB" id="2687620at2759"/>
<organism evidence="4 5">
    <name type="scientific">Stylonychia lemnae</name>
    <name type="common">Ciliate</name>
    <dbReference type="NCBI Taxonomy" id="5949"/>
    <lineage>
        <taxon>Eukaryota</taxon>
        <taxon>Sar</taxon>
        <taxon>Alveolata</taxon>
        <taxon>Ciliophora</taxon>
        <taxon>Intramacronucleata</taxon>
        <taxon>Spirotrichea</taxon>
        <taxon>Stichotrichia</taxon>
        <taxon>Sporadotrichida</taxon>
        <taxon>Oxytrichidae</taxon>
        <taxon>Stylonychinae</taxon>
        <taxon>Stylonychia</taxon>
    </lineage>
</organism>
<dbReference type="PROSITE" id="PS50011">
    <property type="entry name" value="PROTEIN_KINASE_DOM"/>
    <property type="match status" value="1"/>
</dbReference>
<proteinExistence type="predicted"/>
<dbReference type="InterPro" id="IPR011009">
    <property type="entry name" value="Kinase-like_dom_sf"/>
</dbReference>
<evidence type="ECO:0000256" key="1">
    <source>
        <dbReference type="ARBA" id="ARBA00012513"/>
    </source>
</evidence>
<gene>
    <name evidence="4" type="primary">Contig2736.g2936</name>
    <name evidence="4" type="ORF">STYLEM_14398</name>
</gene>
<name>A0A078AT09_STYLE</name>
<feature type="domain" description="Protein kinase" evidence="3">
    <location>
        <begin position="1"/>
        <end position="274"/>
    </location>
</feature>
<dbReference type="EC" id="2.7.11.1" evidence="1"/>
<protein>
    <recommendedName>
        <fullName evidence="2">Casein kinase I</fullName>
        <ecNumber evidence="1">2.7.11.1</ecNumber>
    </recommendedName>
</protein>
<dbReference type="AlphaFoldDB" id="A0A078AT09"/>
<keyword evidence="4" id="KW-0808">Transferase</keyword>
<dbReference type="PANTHER" id="PTHR11909">
    <property type="entry name" value="CASEIN KINASE-RELATED"/>
    <property type="match status" value="1"/>
</dbReference>
<dbReference type="InterPro" id="IPR008271">
    <property type="entry name" value="Ser/Thr_kinase_AS"/>
</dbReference>
<evidence type="ECO:0000259" key="3">
    <source>
        <dbReference type="PROSITE" id="PS50011"/>
    </source>
</evidence>
<evidence type="ECO:0000313" key="4">
    <source>
        <dbReference type="EMBL" id="CDW85324.1"/>
    </source>
</evidence>
<dbReference type="Gene3D" id="1.10.510.10">
    <property type="entry name" value="Transferase(Phosphotransferase) domain 1"/>
    <property type="match status" value="1"/>
</dbReference>